<evidence type="ECO:0000313" key="3">
    <source>
        <dbReference type="EMBL" id="KDN49601.1"/>
    </source>
</evidence>
<evidence type="ECO:0000313" key="4">
    <source>
        <dbReference type="Proteomes" id="UP000027361"/>
    </source>
</evidence>
<evidence type="ECO:0000256" key="1">
    <source>
        <dbReference type="ARBA" id="ARBA00023002"/>
    </source>
</evidence>
<dbReference type="SUPFAM" id="SSF51430">
    <property type="entry name" value="NAD(P)-linked oxidoreductase"/>
    <property type="match status" value="1"/>
</dbReference>
<dbReference type="HOGENOM" id="CLU_023205_1_1_1"/>
<dbReference type="PANTHER" id="PTHR43364:SF4">
    <property type="entry name" value="NAD(P)-LINKED OXIDOREDUCTASE SUPERFAMILY PROTEIN"/>
    <property type="match status" value="1"/>
</dbReference>
<dbReference type="OrthoDB" id="2310150at2759"/>
<dbReference type="Proteomes" id="UP000027361">
    <property type="component" value="Unassembled WGS sequence"/>
</dbReference>
<sequence>MTFGEEGNEQARVYDLQECQKILDIFKSHGHDELDSARMYADGTTEKYLKRLNIEAQGFKVATKNFPSARFQKLLDALEAKQIPLYYLHAPDRETPFDDTVQALKKEHEQGHYDRLGISNFTAAEVANFCDACKKHDLPPPSVYQGLYNAICRSADPELLTELRKQNMSYYIYNPLGGGFFVGHLSNESPVEAGSRFDPKRGQGQAYRARYWNDAYFNALEKLKPICAANNHHNALSNEKGDAIIIGDSSTNHIDQNLKDLEGPPLPTPVIDALDHAWMSVKAVGAAPRYHF</sequence>
<dbReference type="EMBL" id="JMSN01000021">
    <property type="protein sequence ID" value="KDN49601.1"/>
    <property type="molecule type" value="Genomic_DNA"/>
</dbReference>
<dbReference type="RefSeq" id="XP_013244387.1">
    <property type="nucleotide sequence ID" value="XM_013388933.1"/>
</dbReference>
<dbReference type="STRING" id="1037660.A0A066W774"/>
<proteinExistence type="predicted"/>
<protein>
    <submittedName>
        <fullName evidence="3">Aldo/keto reductase</fullName>
    </submittedName>
</protein>
<dbReference type="InterPro" id="IPR050523">
    <property type="entry name" value="AKR_Detox_Biosynth"/>
</dbReference>
<keyword evidence="4" id="KW-1185">Reference proteome</keyword>
<dbReference type="GeneID" id="25267023"/>
<organism evidence="3 4">
    <name type="scientific">Tilletiaria anomala (strain ATCC 24038 / CBS 436.72 / UBC 951)</name>
    <dbReference type="NCBI Taxonomy" id="1037660"/>
    <lineage>
        <taxon>Eukaryota</taxon>
        <taxon>Fungi</taxon>
        <taxon>Dikarya</taxon>
        <taxon>Basidiomycota</taxon>
        <taxon>Ustilaginomycotina</taxon>
        <taxon>Exobasidiomycetes</taxon>
        <taxon>Georgefischeriales</taxon>
        <taxon>Tilletiariaceae</taxon>
        <taxon>Tilletiaria</taxon>
    </lineage>
</organism>
<dbReference type="AlphaFoldDB" id="A0A066W774"/>
<evidence type="ECO:0000259" key="2">
    <source>
        <dbReference type="Pfam" id="PF00248"/>
    </source>
</evidence>
<dbReference type="OMA" id="WNDAYFN"/>
<gene>
    <name evidence="3" type="ORF">K437DRAFT_290321</name>
</gene>
<comment type="caution">
    <text evidence="3">The sequence shown here is derived from an EMBL/GenBank/DDBJ whole genome shotgun (WGS) entry which is preliminary data.</text>
</comment>
<accession>A0A066W774</accession>
<dbReference type="Gene3D" id="3.20.20.100">
    <property type="entry name" value="NADP-dependent oxidoreductase domain"/>
    <property type="match status" value="1"/>
</dbReference>
<dbReference type="GO" id="GO:0016491">
    <property type="term" value="F:oxidoreductase activity"/>
    <property type="evidence" value="ECO:0007669"/>
    <property type="project" value="UniProtKB-KW"/>
</dbReference>
<dbReference type="InterPro" id="IPR036812">
    <property type="entry name" value="NAD(P)_OxRdtase_dom_sf"/>
</dbReference>
<reference evidence="3 4" key="1">
    <citation type="submission" date="2014-05" db="EMBL/GenBank/DDBJ databases">
        <title>Draft genome sequence of a rare smut relative, Tilletiaria anomala UBC 951.</title>
        <authorList>
            <consortium name="DOE Joint Genome Institute"/>
            <person name="Toome M."/>
            <person name="Kuo A."/>
            <person name="Henrissat B."/>
            <person name="Lipzen A."/>
            <person name="Tritt A."/>
            <person name="Yoshinaga Y."/>
            <person name="Zane M."/>
            <person name="Barry K."/>
            <person name="Grigoriev I.V."/>
            <person name="Spatafora J.W."/>
            <person name="Aimea M.C."/>
        </authorList>
    </citation>
    <scope>NUCLEOTIDE SEQUENCE [LARGE SCALE GENOMIC DNA]</scope>
    <source>
        <strain evidence="3 4">UBC 951</strain>
    </source>
</reference>
<dbReference type="Pfam" id="PF00248">
    <property type="entry name" value="Aldo_ket_red"/>
    <property type="match status" value="1"/>
</dbReference>
<keyword evidence="1" id="KW-0560">Oxidoreductase</keyword>
<dbReference type="InParanoid" id="A0A066W774"/>
<name>A0A066W774_TILAU</name>
<dbReference type="PANTHER" id="PTHR43364">
    <property type="entry name" value="NADH-SPECIFIC METHYLGLYOXAL REDUCTASE-RELATED"/>
    <property type="match status" value="1"/>
</dbReference>
<dbReference type="InterPro" id="IPR023210">
    <property type="entry name" value="NADP_OxRdtase_dom"/>
</dbReference>
<feature type="domain" description="NADP-dependent oxidoreductase" evidence="2">
    <location>
        <begin position="12"/>
        <end position="277"/>
    </location>
</feature>